<dbReference type="STRING" id="744872.Spica_0051"/>
<dbReference type="AlphaFoldDB" id="F8EY64"/>
<proteinExistence type="predicted"/>
<sequence length="191" mass="20962">MKKHMIILSVLGGFILFSCVSPPASSSATDTSGDKSNESQNSFQESSQHKMKTVVFSENSKELKIEVELMGLTDITVLEDVKASGGKAVRLEKETSLATINVILPSGSYTVLVNEKAPSPSQDAFYVFLDERPYRCYPSDPPLGDWELTKRTPINLIVSETTTITLSIQPHSPAKKGETGMLLDYVLFIKD</sequence>
<evidence type="ECO:0000313" key="4">
    <source>
        <dbReference type="Proteomes" id="UP000000503"/>
    </source>
</evidence>
<dbReference type="KEGG" id="scd:Spica_0051"/>
<evidence type="ECO:0000313" key="3">
    <source>
        <dbReference type="EMBL" id="AEJ18223.1"/>
    </source>
</evidence>
<reference evidence="4" key="1">
    <citation type="journal article" date="2013" name="Stand. Genomic Sci.">
        <title>Genome sequence of the thermophilic fresh-water bacterium Spirochaeta caldaria type strain (H1(T)), reclassification of Spirochaeta caldaria, Spirochaeta stenostrepta, and Spirochaeta zuelzerae in the genus Treponema as Treponema caldaria comb. nov., Treponema stenostrepta comb. nov., and Treponema zuelzerae comb. nov., and emendation of the genus Treponema.</title>
        <authorList>
            <person name="Abt B."/>
            <person name="Goker M."/>
            <person name="Scheuner C."/>
            <person name="Han C."/>
            <person name="Lu M."/>
            <person name="Misra M."/>
            <person name="Lapidus A."/>
            <person name="Nolan M."/>
            <person name="Lucas S."/>
            <person name="Hammon N."/>
            <person name="Deshpande S."/>
            <person name="Cheng J.F."/>
            <person name="Tapia R."/>
            <person name="Goodwin L.A."/>
            <person name="Pitluck S."/>
            <person name="Liolios K."/>
            <person name="Pagani I."/>
            <person name="Ivanova N."/>
            <person name="Mavromatis K."/>
            <person name="Mikhailova N."/>
            <person name="Huntemann M."/>
            <person name="Pati A."/>
            <person name="Chen A."/>
            <person name="Palaniappan K."/>
            <person name="Land M."/>
            <person name="Hauser L."/>
            <person name="Jeffries C.D."/>
            <person name="Rohde M."/>
            <person name="Spring S."/>
            <person name="Gronow S."/>
            <person name="Detter J.C."/>
            <person name="Bristow J."/>
            <person name="Eisen J.A."/>
            <person name="Markowitz V."/>
            <person name="Hugenholtz P."/>
            <person name="Kyrpides N.C."/>
            <person name="Woyke T."/>
            <person name="Klenk H.P."/>
        </authorList>
    </citation>
    <scope>NUCLEOTIDE SEQUENCE</scope>
    <source>
        <strain evidence="4">ATCC 51460 / DSM 7334 / H1</strain>
    </source>
</reference>
<gene>
    <name evidence="3" type="ordered locus">Spica_0051</name>
</gene>
<dbReference type="HOGENOM" id="CLU_1440484_0_0_12"/>
<dbReference type="eggNOG" id="ENOG5030XFN">
    <property type="taxonomic scope" value="Bacteria"/>
</dbReference>
<keyword evidence="4" id="KW-1185">Reference proteome</keyword>
<evidence type="ECO:0000256" key="1">
    <source>
        <dbReference type="SAM" id="MobiDB-lite"/>
    </source>
</evidence>
<keyword evidence="2" id="KW-0732">Signal</keyword>
<dbReference type="PROSITE" id="PS51257">
    <property type="entry name" value="PROKAR_LIPOPROTEIN"/>
    <property type="match status" value="1"/>
</dbReference>
<evidence type="ECO:0000256" key="2">
    <source>
        <dbReference type="SAM" id="SignalP"/>
    </source>
</evidence>
<accession>F8EY64</accession>
<dbReference type="RefSeq" id="WP_013967536.1">
    <property type="nucleotide sequence ID" value="NC_015732.1"/>
</dbReference>
<evidence type="ECO:0008006" key="5">
    <source>
        <dbReference type="Google" id="ProtNLM"/>
    </source>
</evidence>
<feature type="region of interest" description="Disordered" evidence="1">
    <location>
        <begin position="26"/>
        <end position="50"/>
    </location>
</feature>
<dbReference type="Proteomes" id="UP000000503">
    <property type="component" value="Chromosome"/>
</dbReference>
<dbReference type="EMBL" id="CP002868">
    <property type="protein sequence ID" value="AEJ18223.1"/>
    <property type="molecule type" value="Genomic_DNA"/>
</dbReference>
<protein>
    <recommendedName>
        <fullName evidence="5">Lipoprotein</fullName>
    </recommendedName>
</protein>
<feature type="chain" id="PRO_5003376463" description="Lipoprotein" evidence="2">
    <location>
        <begin position="24"/>
        <end position="191"/>
    </location>
</feature>
<feature type="signal peptide" evidence="2">
    <location>
        <begin position="1"/>
        <end position="23"/>
    </location>
</feature>
<organism evidence="3 4">
    <name type="scientific">Gracilinema caldarium (strain ATCC 51460 / DSM 7334 / H1)</name>
    <name type="common">Treponema caldarium</name>
    <dbReference type="NCBI Taxonomy" id="744872"/>
    <lineage>
        <taxon>Bacteria</taxon>
        <taxon>Pseudomonadati</taxon>
        <taxon>Spirochaetota</taxon>
        <taxon>Spirochaetia</taxon>
        <taxon>Spirochaetales</taxon>
        <taxon>Breznakiellaceae</taxon>
        <taxon>Gracilinema</taxon>
    </lineage>
</organism>
<dbReference type="OrthoDB" id="9844019at2"/>
<name>F8EY64_GRAC1</name>